<name>A0A1G2H267_9BACT</name>
<dbReference type="InterPro" id="IPR036850">
    <property type="entry name" value="NDK-like_dom_sf"/>
</dbReference>
<dbReference type="EC" id="2.7.4.6" evidence="3"/>
<reference evidence="8 9" key="1">
    <citation type="journal article" date="2016" name="Nat. Commun.">
        <title>Thousands of microbial genomes shed light on interconnected biogeochemical processes in an aquifer system.</title>
        <authorList>
            <person name="Anantharaman K."/>
            <person name="Brown C.T."/>
            <person name="Hug L.A."/>
            <person name="Sharon I."/>
            <person name="Castelle C.J."/>
            <person name="Probst A.J."/>
            <person name="Thomas B.C."/>
            <person name="Singh A."/>
            <person name="Wilkins M.J."/>
            <person name="Karaoz U."/>
            <person name="Brodie E.L."/>
            <person name="Williams K.H."/>
            <person name="Hubbard S.S."/>
            <person name="Banfield J.F."/>
        </authorList>
    </citation>
    <scope>NUCLEOTIDE SEQUENCE [LARGE SCALE GENOMIC DNA]</scope>
</reference>
<protein>
    <recommendedName>
        <fullName evidence="3">nucleoside-diphosphate kinase</fullName>
        <ecNumber evidence="3">2.7.4.6</ecNumber>
    </recommendedName>
</protein>
<dbReference type="SUPFAM" id="SSF54919">
    <property type="entry name" value="Nucleoside diphosphate kinase, NDK"/>
    <property type="match status" value="1"/>
</dbReference>
<dbReference type="PANTHER" id="PTHR11349">
    <property type="entry name" value="NUCLEOSIDE DIPHOSPHATE KINASE"/>
    <property type="match status" value="1"/>
</dbReference>
<feature type="domain" description="Nucleoside diphosphate kinase-like" evidence="7">
    <location>
        <begin position="4"/>
        <end position="184"/>
    </location>
</feature>
<evidence type="ECO:0000256" key="1">
    <source>
        <dbReference type="ARBA" id="ARBA00001946"/>
    </source>
</evidence>
<evidence type="ECO:0000313" key="8">
    <source>
        <dbReference type="EMBL" id="OGZ56331.1"/>
    </source>
</evidence>
<dbReference type="AlphaFoldDB" id="A0A1G2H267"/>
<evidence type="ECO:0000256" key="5">
    <source>
        <dbReference type="ARBA" id="ARBA00022777"/>
    </source>
</evidence>
<comment type="caution">
    <text evidence="8">The sequence shown here is derived from an EMBL/GenBank/DDBJ whole genome shotgun (WGS) entry which is preliminary data.</text>
</comment>
<dbReference type="Gene3D" id="3.30.70.141">
    <property type="entry name" value="Nucleoside diphosphate kinase-like domain"/>
    <property type="match status" value="1"/>
</dbReference>
<comment type="cofactor">
    <cofactor evidence="1">
        <name>Mg(2+)</name>
        <dbReference type="ChEBI" id="CHEBI:18420"/>
    </cofactor>
</comment>
<dbReference type="GO" id="GO:0004550">
    <property type="term" value="F:nucleoside diphosphate kinase activity"/>
    <property type="evidence" value="ECO:0007669"/>
    <property type="project" value="UniProtKB-EC"/>
</dbReference>
<accession>A0A1G2H267</accession>
<dbReference type="EMBL" id="MHNZ01000019">
    <property type="protein sequence ID" value="OGZ56331.1"/>
    <property type="molecule type" value="Genomic_DNA"/>
</dbReference>
<dbReference type="SMART" id="SM00562">
    <property type="entry name" value="NDK"/>
    <property type="match status" value="1"/>
</dbReference>
<comment type="caution">
    <text evidence="6">Lacks conserved residue(s) required for the propagation of feature annotation.</text>
</comment>
<proteinExistence type="inferred from homology"/>
<dbReference type="Pfam" id="PF00334">
    <property type="entry name" value="NDK"/>
    <property type="match status" value="2"/>
</dbReference>
<keyword evidence="4" id="KW-0808">Transferase</keyword>
<dbReference type="PROSITE" id="PS51374">
    <property type="entry name" value="NDPK_LIKE"/>
    <property type="match status" value="1"/>
</dbReference>
<gene>
    <name evidence="8" type="ORF">A3J04_00395</name>
</gene>
<evidence type="ECO:0000256" key="4">
    <source>
        <dbReference type="ARBA" id="ARBA00022679"/>
    </source>
</evidence>
<evidence type="ECO:0000259" key="7">
    <source>
        <dbReference type="SMART" id="SM00562"/>
    </source>
</evidence>
<comment type="similarity">
    <text evidence="2 6">Belongs to the NDK family.</text>
</comment>
<evidence type="ECO:0000256" key="2">
    <source>
        <dbReference type="ARBA" id="ARBA00008142"/>
    </source>
</evidence>
<evidence type="ECO:0000256" key="3">
    <source>
        <dbReference type="ARBA" id="ARBA00012966"/>
    </source>
</evidence>
<evidence type="ECO:0000256" key="6">
    <source>
        <dbReference type="PROSITE-ProRule" id="PRU00706"/>
    </source>
</evidence>
<keyword evidence="5 8" id="KW-0418">Kinase</keyword>
<dbReference type="Proteomes" id="UP000177954">
    <property type="component" value="Unassembled WGS sequence"/>
</dbReference>
<evidence type="ECO:0000313" key="9">
    <source>
        <dbReference type="Proteomes" id="UP000177954"/>
    </source>
</evidence>
<dbReference type="STRING" id="1802129.A3J04_00395"/>
<dbReference type="InterPro" id="IPR034907">
    <property type="entry name" value="NDK-like_dom"/>
</dbReference>
<sequence>MPQEEKTFLMVKPDGVHRGLVGEIIRRVEQRNLKIIALAMVTPSREKFDGHYPKDPAWIKRLGEKTLATYQKYGYDAAQELGTEKPEEIGPLVRNWLLDFMMSGPVVKMIVQGVHAVDMVRKISGSTMPSVAEMGTIRGDFSVDSAASANRDRRAVHNLVHASETQEEASHEISFWFTPDEIHSYKRTDEQLTL</sequence>
<organism evidence="8 9">
    <name type="scientific">Candidatus Ryanbacteria bacterium RIFCSPLOWO2_02_FULL_47_14</name>
    <dbReference type="NCBI Taxonomy" id="1802129"/>
    <lineage>
        <taxon>Bacteria</taxon>
        <taxon>Candidatus Ryaniibacteriota</taxon>
    </lineage>
</organism>